<dbReference type="PANTHER" id="PTHR43429">
    <property type="entry name" value="PYRIDINE NUCLEOTIDE-DISULFIDE OXIDOREDUCTASE DOMAIN-CONTAINING"/>
    <property type="match status" value="1"/>
</dbReference>
<keyword evidence="4" id="KW-0274">FAD</keyword>
<evidence type="ECO:0000313" key="9">
    <source>
        <dbReference type="Proteomes" id="UP000319976"/>
    </source>
</evidence>
<dbReference type="Proteomes" id="UP000319976">
    <property type="component" value="Chromosome"/>
</dbReference>
<dbReference type="GO" id="GO:0050451">
    <property type="term" value="F:CoA-disulfide reductase (NADPH) activity"/>
    <property type="evidence" value="ECO:0007669"/>
    <property type="project" value="UniProtKB-EC"/>
</dbReference>
<dbReference type="InterPro" id="IPR036873">
    <property type="entry name" value="Rhodanese-like_dom_sf"/>
</dbReference>
<dbReference type="Gene3D" id="3.40.250.10">
    <property type="entry name" value="Rhodanese-like domain"/>
    <property type="match status" value="1"/>
</dbReference>
<organism evidence="8 9">
    <name type="scientific">Calycomorphotria hydatis</name>
    <dbReference type="NCBI Taxonomy" id="2528027"/>
    <lineage>
        <taxon>Bacteria</taxon>
        <taxon>Pseudomonadati</taxon>
        <taxon>Planctomycetota</taxon>
        <taxon>Planctomycetia</taxon>
        <taxon>Planctomycetales</taxon>
        <taxon>Planctomycetaceae</taxon>
        <taxon>Calycomorphotria</taxon>
    </lineage>
</organism>
<reference evidence="8 9" key="1">
    <citation type="submission" date="2019-02" db="EMBL/GenBank/DDBJ databases">
        <title>Deep-cultivation of Planctomycetes and their phenomic and genomic characterization uncovers novel biology.</title>
        <authorList>
            <person name="Wiegand S."/>
            <person name="Jogler M."/>
            <person name="Boedeker C."/>
            <person name="Pinto D."/>
            <person name="Vollmers J."/>
            <person name="Rivas-Marin E."/>
            <person name="Kohn T."/>
            <person name="Peeters S.H."/>
            <person name="Heuer A."/>
            <person name="Rast P."/>
            <person name="Oberbeckmann S."/>
            <person name="Bunk B."/>
            <person name="Jeske O."/>
            <person name="Meyerdierks A."/>
            <person name="Storesund J.E."/>
            <person name="Kallscheuer N."/>
            <person name="Luecker S."/>
            <person name="Lage O.M."/>
            <person name="Pohl T."/>
            <person name="Merkel B.J."/>
            <person name="Hornburger P."/>
            <person name="Mueller R.-W."/>
            <person name="Bruemmer F."/>
            <person name="Labrenz M."/>
            <person name="Spormann A.M."/>
            <person name="Op den Camp H."/>
            <person name="Overmann J."/>
            <person name="Amann R."/>
            <person name="Jetten M.S.M."/>
            <person name="Mascher T."/>
            <person name="Medema M.H."/>
            <person name="Devos D.P."/>
            <person name="Kaster A.-K."/>
            <person name="Ovreas L."/>
            <person name="Rohde M."/>
            <person name="Galperin M.Y."/>
            <person name="Jogler C."/>
        </authorList>
    </citation>
    <scope>NUCLEOTIDE SEQUENCE [LARGE SCALE GENOMIC DNA]</scope>
    <source>
        <strain evidence="8 9">V22</strain>
    </source>
</reference>
<evidence type="ECO:0000259" key="7">
    <source>
        <dbReference type="PROSITE" id="PS50206"/>
    </source>
</evidence>
<dbReference type="InterPro" id="IPR016156">
    <property type="entry name" value="FAD/NAD-linked_Rdtase_dimer_sf"/>
</dbReference>
<dbReference type="OrthoDB" id="9802028at2"/>
<dbReference type="InterPro" id="IPR023753">
    <property type="entry name" value="FAD/NAD-binding_dom"/>
</dbReference>
<dbReference type="RefSeq" id="WP_145259972.1">
    <property type="nucleotide sequence ID" value="NZ_CP036316.1"/>
</dbReference>
<dbReference type="InterPro" id="IPR050260">
    <property type="entry name" value="FAD-bd_OxRdtase"/>
</dbReference>
<name>A0A517T5B1_9PLAN</name>
<evidence type="ECO:0000256" key="5">
    <source>
        <dbReference type="ARBA" id="ARBA00023002"/>
    </source>
</evidence>
<comment type="similarity">
    <text evidence="2">Belongs to the class-III pyridine nucleotide-disulfide oxidoreductase family.</text>
</comment>
<keyword evidence="9" id="KW-1185">Reference proteome</keyword>
<dbReference type="EMBL" id="CP036316">
    <property type="protein sequence ID" value="QDT63557.1"/>
    <property type="molecule type" value="Genomic_DNA"/>
</dbReference>
<comment type="cofactor">
    <cofactor evidence="1">
        <name>FAD</name>
        <dbReference type="ChEBI" id="CHEBI:57692"/>
    </cofactor>
</comment>
<keyword evidence="3" id="KW-0285">Flavoprotein</keyword>
<dbReference type="InterPro" id="IPR004099">
    <property type="entry name" value="Pyr_nucl-diS_OxRdtase_dimer"/>
</dbReference>
<dbReference type="SUPFAM" id="SSF55424">
    <property type="entry name" value="FAD/NAD-linked reductases, dimerisation (C-terminal) domain"/>
    <property type="match status" value="1"/>
</dbReference>
<dbReference type="Pfam" id="PF07992">
    <property type="entry name" value="Pyr_redox_2"/>
    <property type="match status" value="1"/>
</dbReference>
<feature type="domain" description="Rhodanese" evidence="7">
    <location>
        <begin position="468"/>
        <end position="545"/>
    </location>
</feature>
<keyword evidence="5 8" id="KW-0560">Oxidoreductase</keyword>
<dbReference type="PANTHER" id="PTHR43429:SF1">
    <property type="entry name" value="NAD(P)H SULFUR OXIDOREDUCTASE (COA-DEPENDENT)"/>
    <property type="match status" value="1"/>
</dbReference>
<dbReference type="AlphaFoldDB" id="A0A517T5B1"/>
<keyword evidence="6" id="KW-0676">Redox-active center</keyword>
<gene>
    <name evidence="8" type="primary">cdr</name>
    <name evidence="8" type="ORF">V22_07800</name>
</gene>
<proteinExistence type="inferred from homology"/>
<protein>
    <submittedName>
        <fullName evidence="8">Coenzyme A disulfide reductase</fullName>
        <ecNumber evidence="8">1.8.1.14</ecNumber>
    </submittedName>
</protein>
<evidence type="ECO:0000256" key="6">
    <source>
        <dbReference type="ARBA" id="ARBA00023284"/>
    </source>
</evidence>
<dbReference type="Pfam" id="PF02852">
    <property type="entry name" value="Pyr_redox_dim"/>
    <property type="match status" value="1"/>
</dbReference>
<dbReference type="SUPFAM" id="SSF51905">
    <property type="entry name" value="FAD/NAD(P)-binding domain"/>
    <property type="match status" value="1"/>
</dbReference>
<dbReference type="SUPFAM" id="SSF52821">
    <property type="entry name" value="Rhodanese/Cell cycle control phosphatase"/>
    <property type="match status" value="1"/>
</dbReference>
<evidence type="ECO:0000256" key="2">
    <source>
        <dbReference type="ARBA" id="ARBA00009130"/>
    </source>
</evidence>
<dbReference type="KEGG" id="chya:V22_07800"/>
<sequence>MTESQPLRILIVGGVAGGASAAARARRCNEQAEIILFEKGPYVSFANCGLPYHIGGEIEERDDLLVATPELFRNRFQIDVRTQHEVTEIDRESSVIRGRNLATGETFEEPYDKLILSTGSQPIVPPFARDRAENLFTLWTIPDMDRILSEIKSSQPKSAVVVGAGFIGLEVVEQLHRLGLDVTLIERAPHVLPPLDTEMALLVENELKSHGVKVITNNGIADVQVDNNRATGVLLDDGSTADADFFILAIGVSPRNELAKNADLKIGATGGVTVDEHQLTSDPNIYAVGDVAEYTHAVTQQSQRVPLAGPANRSGRIAGEHAATGRSEPMAPVLGTAIVRVFDLDIGMTGLSVDLLQSMGRKPRYAIIQAPHHAGYFPGAKNLTLKLIYEASSGVVLGAQVVGQGGVDKRIDVIATAIRFVATVHDLAGVDLAYAPPFGSAKDPIHMAAFAAENDLAGKPELISPDADLQDYQVVDVRSAAELERLPMVAGGHHIPLDDLRSRLSELDPEKPTVAICHSAKRAHVAASILRGNGFEDVYNLTGGMSIRRLYEG</sequence>
<evidence type="ECO:0000256" key="1">
    <source>
        <dbReference type="ARBA" id="ARBA00001974"/>
    </source>
</evidence>
<dbReference type="SMART" id="SM00450">
    <property type="entry name" value="RHOD"/>
    <property type="match status" value="1"/>
</dbReference>
<dbReference type="EC" id="1.8.1.14" evidence="8"/>
<accession>A0A517T5B1</accession>
<dbReference type="Gene3D" id="3.50.50.60">
    <property type="entry name" value="FAD/NAD(P)-binding domain"/>
    <property type="match status" value="2"/>
</dbReference>
<dbReference type="PROSITE" id="PS50206">
    <property type="entry name" value="RHODANESE_3"/>
    <property type="match status" value="1"/>
</dbReference>
<dbReference type="InterPro" id="IPR036188">
    <property type="entry name" value="FAD/NAD-bd_sf"/>
</dbReference>
<evidence type="ECO:0000256" key="4">
    <source>
        <dbReference type="ARBA" id="ARBA00022827"/>
    </source>
</evidence>
<evidence type="ECO:0000313" key="8">
    <source>
        <dbReference type="EMBL" id="QDT63557.1"/>
    </source>
</evidence>
<dbReference type="InterPro" id="IPR001763">
    <property type="entry name" value="Rhodanese-like_dom"/>
</dbReference>
<dbReference type="PRINTS" id="PR00411">
    <property type="entry name" value="PNDRDTASEI"/>
</dbReference>
<dbReference type="PRINTS" id="PR00368">
    <property type="entry name" value="FADPNR"/>
</dbReference>
<evidence type="ECO:0000256" key="3">
    <source>
        <dbReference type="ARBA" id="ARBA00022630"/>
    </source>
</evidence>
<dbReference type="Pfam" id="PF00581">
    <property type="entry name" value="Rhodanese"/>
    <property type="match status" value="1"/>
</dbReference>